<comment type="subcellular location">
    <subcellularLocation>
        <location evidence="7">Cytoplasm</location>
    </subcellularLocation>
</comment>
<keyword evidence="3 7" id="KW-0028">Amino-acid biosynthesis</keyword>
<dbReference type="InterPro" id="IPR001986">
    <property type="entry name" value="Enolpyruvate_Tfrase_dom"/>
</dbReference>
<dbReference type="Proteomes" id="UP000198858">
    <property type="component" value="Chromosome I"/>
</dbReference>
<evidence type="ECO:0000256" key="5">
    <source>
        <dbReference type="ARBA" id="ARBA00023141"/>
    </source>
</evidence>
<dbReference type="RefSeq" id="WP_089661389.1">
    <property type="nucleotide sequence ID" value="NZ_LT629745.1"/>
</dbReference>
<evidence type="ECO:0000256" key="1">
    <source>
        <dbReference type="ARBA" id="ARBA00004811"/>
    </source>
</evidence>
<feature type="binding site" evidence="7">
    <location>
        <position position="144"/>
    </location>
    <ligand>
        <name>3-phosphoshikimate</name>
        <dbReference type="ChEBI" id="CHEBI:145989"/>
    </ligand>
</feature>
<dbReference type="EC" id="2.5.1.19" evidence="7"/>
<keyword evidence="4 7" id="KW-0808">Transferase</keyword>
<evidence type="ECO:0000256" key="4">
    <source>
        <dbReference type="ARBA" id="ARBA00022679"/>
    </source>
</evidence>
<proteinExistence type="inferred from homology"/>
<feature type="binding site" evidence="7">
    <location>
        <position position="364"/>
    </location>
    <ligand>
        <name>phosphoenolpyruvate</name>
        <dbReference type="ChEBI" id="CHEBI:58702"/>
    </ligand>
</feature>
<evidence type="ECO:0000256" key="2">
    <source>
        <dbReference type="ARBA" id="ARBA00009948"/>
    </source>
</evidence>
<dbReference type="PROSITE" id="PS00885">
    <property type="entry name" value="EPSP_SYNTHASE_2"/>
    <property type="match status" value="1"/>
</dbReference>
<feature type="binding site" evidence="7">
    <location>
        <position position="22"/>
    </location>
    <ligand>
        <name>phosphoenolpyruvate</name>
        <dbReference type="ChEBI" id="CHEBI:58702"/>
    </ligand>
</feature>
<feature type="binding site" evidence="7">
    <location>
        <position position="27"/>
    </location>
    <ligand>
        <name>3-phosphoshikimate</name>
        <dbReference type="ChEBI" id="CHEBI:145989"/>
    </ligand>
</feature>
<comment type="function">
    <text evidence="7">Catalyzes the transfer of the enolpyruvyl moiety of phosphoenolpyruvate (PEP) to the 5-hydroxyl of shikimate-3-phosphate (S3P) to produce enolpyruvyl shikimate-3-phosphate and inorganic phosphate.</text>
</comment>
<feature type="binding site" evidence="7">
    <location>
        <position position="317"/>
    </location>
    <ligand>
        <name>3-phosphoshikimate</name>
        <dbReference type="ChEBI" id="CHEBI:145989"/>
    </ligand>
</feature>
<feature type="binding site" evidence="7">
    <location>
        <position position="22"/>
    </location>
    <ligand>
        <name>3-phosphoshikimate</name>
        <dbReference type="ChEBI" id="CHEBI:145989"/>
    </ligand>
</feature>
<dbReference type="PANTHER" id="PTHR21090">
    <property type="entry name" value="AROM/DEHYDROQUINATE SYNTHASE"/>
    <property type="match status" value="1"/>
</dbReference>
<accession>A0A1H1LHS3</accession>
<dbReference type="PANTHER" id="PTHR21090:SF5">
    <property type="entry name" value="PENTAFUNCTIONAL AROM POLYPEPTIDE"/>
    <property type="match status" value="1"/>
</dbReference>
<dbReference type="SUPFAM" id="SSF55205">
    <property type="entry name" value="EPT/RTPC-like"/>
    <property type="match status" value="1"/>
</dbReference>
<feature type="binding site" evidence="7">
    <location>
        <position position="146"/>
    </location>
    <ligand>
        <name>3-phosphoshikimate</name>
        <dbReference type="ChEBI" id="CHEBI:145989"/>
    </ligand>
</feature>
<dbReference type="EMBL" id="LT629745">
    <property type="protein sequence ID" value="SDR74078.1"/>
    <property type="molecule type" value="Genomic_DNA"/>
</dbReference>
<evidence type="ECO:0000259" key="8">
    <source>
        <dbReference type="Pfam" id="PF00275"/>
    </source>
</evidence>
<feature type="binding site" evidence="7">
    <location>
        <position position="23"/>
    </location>
    <ligand>
        <name>3-phosphoshikimate</name>
        <dbReference type="ChEBI" id="CHEBI:145989"/>
    </ligand>
</feature>
<dbReference type="STRING" id="1250231.SAMN04488552_0808"/>
<dbReference type="NCBIfam" id="TIGR01356">
    <property type="entry name" value="aroA"/>
    <property type="match status" value="1"/>
</dbReference>
<dbReference type="HAMAP" id="MF_00210">
    <property type="entry name" value="EPSP_synth"/>
    <property type="match status" value="1"/>
</dbReference>
<dbReference type="Pfam" id="PF00275">
    <property type="entry name" value="EPSP_synthase"/>
    <property type="match status" value="1"/>
</dbReference>
<feature type="binding site" evidence="7">
    <location>
        <position position="98"/>
    </location>
    <ligand>
        <name>phosphoenolpyruvate</name>
        <dbReference type="ChEBI" id="CHEBI:58702"/>
    </ligand>
</feature>
<dbReference type="AlphaFoldDB" id="A0A1H1LHS3"/>
<feature type="binding site" evidence="7">
    <location>
        <position position="290"/>
    </location>
    <ligand>
        <name>3-phosphoshikimate</name>
        <dbReference type="ChEBI" id="CHEBI:145989"/>
    </ligand>
</feature>
<keyword evidence="5 7" id="KW-0057">Aromatic amino acid biosynthesis</keyword>
<evidence type="ECO:0000313" key="9">
    <source>
        <dbReference type="EMBL" id="SDR74078.1"/>
    </source>
</evidence>
<evidence type="ECO:0000313" key="10">
    <source>
        <dbReference type="Proteomes" id="UP000198858"/>
    </source>
</evidence>
<sequence>MNLSLHKNQAEIKADLQITGSKSESNRLLILQALYPEIEIENLSNSDDTVVLKKALEKGDGLIDIHHAGTAMRFLTAYFACKEGCEVEITGSKRMKQRPIRLLVDALQRMGADIEYKNEVGYPPLIIKGKRLHANSVKLKANISSQYISALMLIGSSLPNGLEIILEGQVTSTPYILMTLEILKQAGIEGNFKDDRVYIAPVNKLEPVSIAVESDWSSGSYFYSIAAISESAEIKLSNYRKDSRQGDSCLAEIYQHFGVQTEYLKNSILLKKEKMKRSIRINEDLRNSPDIAQTIAVTCLALGMECVLEGLHTLKIKETDRLLALKNEMEKFGARVHITDDCLHLLPTKTLAKDVLIETYNDHRMAMAFAPLALKTSFSIKDAGVVSKSYPDFWKDLKELGFETQEII</sequence>
<comment type="pathway">
    <text evidence="1 7">Metabolic intermediate biosynthesis; chorismate biosynthesis; chorismate from D-erythrose 4-phosphate and phosphoenolpyruvate: step 6/7.</text>
</comment>
<dbReference type="InterPro" id="IPR013792">
    <property type="entry name" value="RNA3'P_cycl/enolpyr_Trfase_a/b"/>
</dbReference>
<dbReference type="UniPathway" id="UPA00053">
    <property type="reaction ID" value="UER00089"/>
</dbReference>
<gene>
    <name evidence="7" type="primary">aroA</name>
    <name evidence="9" type="ORF">SAMN04488552_0808</name>
</gene>
<dbReference type="GO" id="GO:0005737">
    <property type="term" value="C:cytoplasm"/>
    <property type="evidence" value="ECO:0007669"/>
    <property type="project" value="UniProtKB-SubCell"/>
</dbReference>
<dbReference type="InterPro" id="IPR006264">
    <property type="entry name" value="EPSP_synthase"/>
</dbReference>
<dbReference type="GO" id="GO:0008652">
    <property type="term" value="P:amino acid biosynthetic process"/>
    <property type="evidence" value="ECO:0007669"/>
    <property type="project" value="UniProtKB-KW"/>
</dbReference>
<comment type="catalytic activity">
    <reaction evidence="6">
        <text>3-phosphoshikimate + phosphoenolpyruvate = 5-O-(1-carboxyvinyl)-3-phosphoshikimate + phosphate</text>
        <dbReference type="Rhea" id="RHEA:21256"/>
        <dbReference type="ChEBI" id="CHEBI:43474"/>
        <dbReference type="ChEBI" id="CHEBI:57701"/>
        <dbReference type="ChEBI" id="CHEBI:58702"/>
        <dbReference type="ChEBI" id="CHEBI:145989"/>
        <dbReference type="EC" id="2.5.1.19"/>
    </reaction>
    <physiologicalReaction direction="left-to-right" evidence="6">
        <dbReference type="Rhea" id="RHEA:21257"/>
    </physiologicalReaction>
</comment>
<feature type="domain" description="Enolpyruvate transferase" evidence="8">
    <location>
        <begin position="60"/>
        <end position="397"/>
    </location>
</feature>
<feature type="binding site" evidence="7">
    <location>
        <position position="172"/>
    </location>
    <ligand>
        <name>3-phosphoshikimate</name>
        <dbReference type="ChEBI" id="CHEBI:145989"/>
    </ligand>
</feature>
<feature type="binding site" evidence="7">
    <location>
        <position position="69"/>
    </location>
    <ligand>
        <name>phosphoenolpyruvate</name>
        <dbReference type="ChEBI" id="CHEBI:58702"/>
    </ligand>
</feature>
<comment type="caution">
    <text evidence="7">Lacks conserved residue(s) required for the propagation of feature annotation.</text>
</comment>
<evidence type="ECO:0000256" key="6">
    <source>
        <dbReference type="ARBA" id="ARBA00044633"/>
    </source>
</evidence>
<comment type="similarity">
    <text evidence="2 7">Belongs to the EPSP synthase family.</text>
</comment>
<feature type="binding site" evidence="7">
    <location>
        <position position="145"/>
    </location>
    <ligand>
        <name>3-phosphoshikimate</name>
        <dbReference type="ChEBI" id="CHEBI:145989"/>
    </ligand>
</feature>
<dbReference type="GO" id="GO:0003866">
    <property type="term" value="F:3-phosphoshikimate 1-carboxyvinyltransferase activity"/>
    <property type="evidence" value="ECO:0007669"/>
    <property type="project" value="UniProtKB-UniRule"/>
</dbReference>
<dbReference type="GO" id="GO:0009073">
    <property type="term" value="P:aromatic amino acid family biosynthetic process"/>
    <property type="evidence" value="ECO:0007669"/>
    <property type="project" value="UniProtKB-KW"/>
</dbReference>
<reference evidence="9 10" key="1">
    <citation type="submission" date="2016-10" db="EMBL/GenBank/DDBJ databases">
        <authorList>
            <person name="Varghese N."/>
            <person name="Submissions S."/>
        </authorList>
    </citation>
    <scope>NUCLEOTIDE SEQUENCE [LARGE SCALE GENOMIC DNA]</scope>
    <source>
        <strain evidence="9 10">Mar_2010_102</strain>
    </source>
</reference>
<feature type="binding site" evidence="7">
    <location>
        <position position="388"/>
    </location>
    <ligand>
        <name>phosphoenolpyruvate</name>
        <dbReference type="ChEBI" id="CHEBI:58702"/>
    </ligand>
</feature>
<dbReference type="PIRSF" id="PIRSF000505">
    <property type="entry name" value="EPSPS"/>
    <property type="match status" value="1"/>
</dbReference>
<dbReference type="InterPro" id="IPR036968">
    <property type="entry name" value="Enolpyruvate_Tfrase_sf"/>
</dbReference>
<organism evidence="9 10">
    <name type="scientific">Christiangramia echinicola</name>
    <dbReference type="NCBI Taxonomy" id="279359"/>
    <lineage>
        <taxon>Bacteria</taxon>
        <taxon>Pseudomonadati</taxon>
        <taxon>Bacteroidota</taxon>
        <taxon>Flavobacteriia</taxon>
        <taxon>Flavobacteriales</taxon>
        <taxon>Flavobacteriaceae</taxon>
        <taxon>Christiangramia</taxon>
    </lineage>
</organism>
<comment type="subunit">
    <text evidence="7">Monomer.</text>
</comment>
<feature type="binding site" evidence="7">
    <location>
        <position position="146"/>
    </location>
    <ligand>
        <name>phosphoenolpyruvate</name>
        <dbReference type="ChEBI" id="CHEBI:58702"/>
    </ligand>
</feature>
<protein>
    <recommendedName>
        <fullName evidence="7">3-phosphoshikimate 1-carboxyvinyltransferase</fullName>
        <ecNumber evidence="7">2.5.1.19</ecNumber>
    </recommendedName>
    <alternativeName>
        <fullName evidence="7">5-enolpyruvylshikimate-3-phosphate synthase</fullName>
        <shortName evidence="7">EPSP synthase</shortName>
        <shortName evidence="7">EPSPS</shortName>
    </alternativeName>
</protein>
<evidence type="ECO:0000256" key="3">
    <source>
        <dbReference type="ARBA" id="ARBA00022605"/>
    </source>
</evidence>
<keyword evidence="7" id="KW-0963">Cytoplasm</keyword>
<feature type="active site" description="Proton acceptor" evidence="7">
    <location>
        <position position="290"/>
    </location>
</feature>
<dbReference type="GO" id="GO:0009423">
    <property type="term" value="P:chorismate biosynthetic process"/>
    <property type="evidence" value="ECO:0007669"/>
    <property type="project" value="UniProtKB-UniRule"/>
</dbReference>
<dbReference type="CDD" id="cd01556">
    <property type="entry name" value="EPSP_synthase"/>
    <property type="match status" value="1"/>
</dbReference>
<feature type="binding site" evidence="7">
    <location>
        <position position="321"/>
    </location>
    <ligand>
        <name>phosphoenolpyruvate</name>
        <dbReference type="ChEBI" id="CHEBI:58702"/>
    </ligand>
</feature>
<dbReference type="InterPro" id="IPR023193">
    <property type="entry name" value="EPSP_synthase_CS"/>
</dbReference>
<dbReference type="Gene3D" id="3.65.10.10">
    <property type="entry name" value="Enolpyruvate transferase domain"/>
    <property type="match status" value="2"/>
</dbReference>
<name>A0A1H1LHS3_9FLAO</name>
<evidence type="ECO:0000256" key="7">
    <source>
        <dbReference type="HAMAP-Rule" id="MF_00210"/>
    </source>
</evidence>
<keyword evidence="10" id="KW-1185">Reference proteome</keyword>